<feature type="compositionally biased region" description="Polar residues" evidence="1">
    <location>
        <begin position="124"/>
        <end position="151"/>
    </location>
</feature>
<dbReference type="EMBL" id="JAEUBE010000511">
    <property type="protein sequence ID" value="KAH3660058.1"/>
    <property type="molecule type" value="Genomic_DNA"/>
</dbReference>
<dbReference type="OrthoDB" id="1726583at2759"/>
<feature type="region of interest" description="Disordered" evidence="1">
    <location>
        <begin position="124"/>
        <end position="152"/>
    </location>
</feature>
<dbReference type="Proteomes" id="UP000769157">
    <property type="component" value="Unassembled WGS sequence"/>
</dbReference>
<gene>
    <name evidence="3" type="ORF">OGAPHI_007263</name>
</gene>
<evidence type="ECO:0000256" key="2">
    <source>
        <dbReference type="SAM" id="SignalP"/>
    </source>
</evidence>
<accession>A0A9P8NUE8</accession>
<feature type="signal peptide" evidence="2">
    <location>
        <begin position="1"/>
        <end position="26"/>
    </location>
</feature>
<evidence type="ECO:0000256" key="1">
    <source>
        <dbReference type="SAM" id="MobiDB-lite"/>
    </source>
</evidence>
<comment type="caution">
    <text evidence="3">The sequence shown here is derived from an EMBL/GenBank/DDBJ whole genome shotgun (WGS) entry which is preliminary data.</text>
</comment>
<reference evidence="3" key="1">
    <citation type="journal article" date="2021" name="Open Biol.">
        <title>Shared evolutionary footprints suggest mitochondrial oxidative damage underlies multiple complex I losses in fungi.</title>
        <authorList>
            <person name="Schikora-Tamarit M.A."/>
            <person name="Marcet-Houben M."/>
            <person name="Nosek J."/>
            <person name="Gabaldon T."/>
        </authorList>
    </citation>
    <scope>NUCLEOTIDE SEQUENCE</scope>
    <source>
        <strain evidence="3">CBS6075</strain>
    </source>
</reference>
<proteinExistence type="predicted"/>
<keyword evidence="2" id="KW-0732">Signal</keyword>
<feature type="chain" id="PRO_5040403868" description="Secreted protein" evidence="2">
    <location>
        <begin position="27"/>
        <end position="359"/>
    </location>
</feature>
<evidence type="ECO:0008006" key="5">
    <source>
        <dbReference type="Google" id="ProtNLM"/>
    </source>
</evidence>
<reference evidence="3" key="2">
    <citation type="submission" date="2021-01" db="EMBL/GenBank/DDBJ databases">
        <authorList>
            <person name="Schikora-Tamarit M.A."/>
        </authorList>
    </citation>
    <scope>NUCLEOTIDE SEQUENCE</scope>
    <source>
        <strain evidence="3">CBS6075</strain>
    </source>
</reference>
<evidence type="ECO:0000313" key="4">
    <source>
        <dbReference type="Proteomes" id="UP000769157"/>
    </source>
</evidence>
<dbReference type="AntiFam" id="ANF00232">
    <property type="entry name" value="Shadow ORF (opposite metK)"/>
</dbReference>
<dbReference type="GeneID" id="70239227"/>
<dbReference type="AlphaFoldDB" id="A0A9P8NUE8"/>
<organism evidence="3 4">
    <name type="scientific">Ogataea philodendri</name>
    <dbReference type="NCBI Taxonomy" id="1378263"/>
    <lineage>
        <taxon>Eukaryota</taxon>
        <taxon>Fungi</taxon>
        <taxon>Dikarya</taxon>
        <taxon>Ascomycota</taxon>
        <taxon>Saccharomycotina</taxon>
        <taxon>Pichiomycetes</taxon>
        <taxon>Pichiales</taxon>
        <taxon>Pichiaceae</taxon>
        <taxon>Ogataea</taxon>
    </lineage>
</organism>
<dbReference type="RefSeq" id="XP_046057769.1">
    <property type="nucleotide sequence ID" value="XM_046208640.1"/>
</dbReference>
<evidence type="ECO:0000313" key="3">
    <source>
        <dbReference type="EMBL" id="KAH3660058.1"/>
    </source>
</evidence>
<name>A0A9P8NUE8_9ASCO</name>
<keyword evidence="4" id="KW-1185">Reference proteome</keyword>
<sequence>MTRLSEAKVVGRQLLWLFPWVGLVGEVSVRSSLEVNRSSQVQFSDQDTWSKIEVFVDNGHKLIGRELGSSVGVDVDGQWLGNTNGVRELHQTSLSKTSGHQRLGNPSSSVCGGSVDLGEILTRESTTTVSSPSTIGVDNDLSSGQTSVSVRTTDDESTRWLDVVDGLIVQQVGWNHLLHNVFLDFGSKVSSRDLVSMLGRNDNSVDSQRHNSTAIVLVLDGDLGLSVRSEPWKSTGSSGISKSGVQFVGQQDGQWQLLIGLVGGVTEHDTLVTGTQLLQCLLVMQTLGNVWRLLLDSNKNITCFVVETLARVVVSNVLDSVSDDLLVVQSGLGGDFTKDHNHTSLGSGFTGHLRKRVCS</sequence>
<protein>
    <recommendedName>
        <fullName evidence="5">Secreted protein</fullName>
    </recommendedName>
</protein>